<dbReference type="InterPro" id="IPR017972">
    <property type="entry name" value="Cyt_P450_CS"/>
</dbReference>
<dbReference type="InterPro" id="IPR036396">
    <property type="entry name" value="Cyt_P450_sf"/>
</dbReference>
<keyword evidence="4 5" id="KW-0408">Iron</keyword>
<dbReference type="GO" id="GO:0016705">
    <property type="term" value="F:oxidoreductase activity, acting on paired donors, with incorporation or reduction of molecular oxygen"/>
    <property type="evidence" value="ECO:0007669"/>
    <property type="project" value="InterPro"/>
</dbReference>
<accession>A0A2H3G2W1</accession>
<sequence length="451" mass="51761">MLPYWIPGIGHNISFFIDVEKLLVAARSYFRIPAQPFSVLIGGRRTYVILDPHDIADTHQKTKELQFDAYIDQFMEYVSVSRKARDILWGTTVSETSLSVPNSLRSWIRADMTQTSSRKFYSEFLLELDSVMQQGSPFTTGKSSEHDMLKWTSDIIVKASTKNFFGNALFEKSPGLVDHFRRFNRQTWKLLYKYPKFLSRTAYDSRDSAIDGLERYFKMPQDQRRDAAPFVIKAEDEMRKHGISDRDIAAHQWKPSVLAFWLQVRTLYTPNLKEGIKSEVAPAFKNGIHHQPDVEYLKECPKLNATYYEAMRLHSGSSSFRRVVQDTTIADFQLKAGNDVMMPYRQLHLNKKYWGENAEDFDIDKFVDNPKLHSARTYKPFGGGTTLCPGKLLARQMALVYLAILVTRYDTEIIGGCESQPFPEANDKVPTLGIISPKPGHDVKILVRDVS</sequence>
<dbReference type="Gene3D" id="1.10.630.10">
    <property type="entry name" value="Cytochrome P450"/>
    <property type="match status" value="1"/>
</dbReference>
<dbReference type="Proteomes" id="UP000219602">
    <property type="component" value="Chromosome 12"/>
</dbReference>
<evidence type="ECO:0000313" key="6">
    <source>
        <dbReference type="EMBL" id="PCD24726.1"/>
    </source>
</evidence>
<dbReference type="STRING" id="327505.A0A2H3G2W1"/>
<evidence type="ECO:0000256" key="2">
    <source>
        <dbReference type="ARBA" id="ARBA00022617"/>
    </source>
</evidence>
<reference evidence="6 7" key="1">
    <citation type="journal article" date="2016" name="Environ. Microbiol.">
        <title>Effector profiles distinguish formae speciales of Fusarium oxysporum.</title>
        <authorList>
            <person name="van Dam P."/>
            <person name="Fokkens L."/>
            <person name="Schmidt S.M."/>
            <person name="Linmans J.H."/>
            <person name="Kistler H.C."/>
            <person name="Ma L.J."/>
            <person name="Rep M."/>
        </authorList>
    </citation>
    <scope>NUCLEOTIDE SEQUENCE [LARGE SCALE GENOMIC DNA]</scope>
    <source>
        <strain evidence="6 7">Forc016</strain>
    </source>
</reference>
<dbReference type="GO" id="GO:0020037">
    <property type="term" value="F:heme binding"/>
    <property type="evidence" value="ECO:0007669"/>
    <property type="project" value="InterPro"/>
</dbReference>
<keyword evidence="5" id="KW-0560">Oxidoreductase</keyword>
<evidence type="ECO:0008006" key="8">
    <source>
        <dbReference type="Google" id="ProtNLM"/>
    </source>
</evidence>
<evidence type="ECO:0000256" key="5">
    <source>
        <dbReference type="RuleBase" id="RU000461"/>
    </source>
</evidence>
<dbReference type="PANTHER" id="PTHR24304:SF2">
    <property type="entry name" value="24-HYDROXYCHOLESTEROL 7-ALPHA-HYDROXYLASE"/>
    <property type="match status" value="1"/>
</dbReference>
<dbReference type="SUPFAM" id="SSF48264">
    <property type="entry name" value="Cytochrome P450"/>
    <property type="match status" value="1"/>
</dbReference>
<dbReference type="AlphaFoldDB" id="A0A2H3G2W1"/>
<organism evidence="6 7">
    <name type="scientific">Fusarium oxysporum f. sp. radicis-cucumerinum</name>
    <dbReference type="NCBI Taxonomy" id="327505"/>
    <lineage>
        <taxon>Eukaryota</taxon>
        <taxon>Fungi</taxon>
        <taxon>Dikarya</taxon>
        <taxon>Ascomycota</taxon>
        <taxon>Pezizomycotina</taxon>
        <taxon>Sordariomycetes</taxon>
        <taxon>Hypocreomycetidae</taxon>
        <taxon>Hypocreales</taxon>
        <taxon>Nectriaceae</taxon>
        <taxon>Fusarium</taxon>
        <taxon>Fusarium oxysporum species complex</taxon>
    </lineage>
</organism>
<dbReference type="Pfam" id="PF00067">
    <property type="entry name" value="p450"/>
    <property type="match status" value="1"/>
</dbReference>
<proteinExistence type="inferred from homology"/>
<dbReference type="PROSITE" id="PS00086">
    <property type="entry name" value="CYTOCHROME_P450"/>
    <property type="match status" value="1"/>
</dbReference>
<comment type="similarity">
    <text evidence="1 5">Belongs to the cytochrome P450 family.</text>
</comment>
<evidence type="ECO:0000256" key="1">
    <source>
        <dbReference type="ARBA" id="ARBA00010617"/>
    </source>
</evidence>
<dbReference type="InterPro" id="IPR050529">
    <property type="entry name" value="CYP450_sterol_14alpha_dmase"/>
</dbReference>
<keyword evidence="3 5" id="KW-0479">Metal-binding</keyword>
<evidence type="ECO:0000256" key="4">
    <source>
        <dbReference type="ARBA" id="ARBA00023004"/>
    </source>
</evidence>
<keyword evidence="5" id="KW-0503">Monooxygenase</keyword>
<dbReference type="CDD" id="cd11040">
    <property type="entry name" value="CYP7_CYP8-like"/>
    <property type="match status" value="1"/>
</dbReference>
<dbReference type="GO" id="GO:0008395">
    <property type="term" value="F:steroid hydroxylase activity"/>
    <property type="evidence" value="ECO:0007669"/>
    <property type="project" value="TreeGrafter"/>
</dbReference>
<name>A0A2H3G2W1_FUSOX</name>
<reference evidence="6 7" key="2">
    <citation type="journal article" date="2017" name="Sci. Rep.">
        <title>A mobile pathogenicity chromosome in Fusarium oxysporum for infection of multiple cucurbit species.</title>
        <authorList>
            <person name="van Dam P."/>
            <person name="Fokkens L."/>
            <person name="Ayukawa Y."/>
            <person name="van der Gragt M."/>
            <person name="Ter Horst A."/>
            <person name="Brankovics B."/>
            <person name="Houterman P.M."/>
            <person name="Arie T."/>
            <person name="Rep M."/>
        </authorList>
    </citation>
    <scope>NUCLEOTIDE SEQUENCE [LARGE SCALE GENOMIC DNA]</scope>
    <source>
        <strain evidence="6 7">Forc016</strain>
    </source>
</reference>
<dbReference type="PANTHER" id="PTHR24304">
    <property type="entry name" value="CYTOCHROME P450 FAMILY 7"/>
    <property type="match status" value="1"/>
</dbReference>
<protein>
    <recommendedName>
        <fullName evidence="8">Cholesterol 7-alpha-monooxygenase</fullName>
    </recommendedName>
</protein>
<comment type="caution">
    <text evidence="6">The sequence shown here is derived from an EMBL/GenBank/DDBJ whole genome shotgun (WGS) entry which is preliminary data.</text>
</comment>
<evidence type="ECO:0000313" key="7">
    <source>
        <dbReference type="Proteomes" id="UP000219602"/>
    </source>
</evidence>
<dbReference type="InterPro" id="IPR001128">
    <property type="entry name" value="Cyt_P450"/>
</dbReference>
<gene>
    <name evidence="6" type="ORF">AU210_013842</name>
</gene>
<keyword evidence="2 5" id="KW-0349">Heme</keyword>
<dbReference type="EMBL" id="MABQ02000010">
    <property type="protein sequence ID" value="PCD24726.1"/>
    <property type="molecule type" value="Genomic_DNA"/>
</dbReference>
<dbReference type="GO" id="GO:0005506">
    <property type="term" value="F:iron ion binding"/>
    <property type="evidence" value="ECO:0007669"/>
    <property type="project" value="InterPro"/>
</dbReference>
<evidence type="ECO:0000256" key="3">
    <source>
        <dbReference type="ARBA" id="ARBA00022723"/>
    </source>
</evidence>